<dbReference type="EMBL" id="UOFN01000073">
    <property type="protein sequence ID" value="VAW77035.1"/>
    <property type="molecule type" value="Genomic_DNA"/>
</dbReference>
<evidence type="ECO:0000256" key="1">
    <source>
        <dbReference type="SAM" id="MobiDB-lite"/>
    </source>
</evidence>
<evidence type="ECO:0000259" key="2">
    <source>
        <dbReference type="PROSITE" id="PS50851"/>
    </source>
</evidence>
<dbReference type="Gene3D" id="2.40.50.180">
    <property type="entry name" value="CheA-289, Domain 4"/>
    <property type="match status" value="1"/>
</dbReference>
<reference evidence="3" key="1">
    <citation type="submission" date="2018-06" db="EMBL/GenBank/DDBJ databases">
        <authorList>
            <person name="Zhirakovskaya E."/>
        </authorList>
    </citation>
    <scope>NUCLEOTIDE SEQUENCE</scope>
</reference>
<sequence length="214" mass="23321">MKTGIRDETLLEQKLALSAYLDALLTDETESLPKADAPVEVLSPAATPEPVTESPQPLRVDGVPDWAQTRFQALLFEVAGLTLAVPLVKLKGVVPNEHGLTEMPGHSSLFLGVTPYQGVQSKVVDTARFVLPKDRVTQLDEDISERSAHLVVIDEGRWSLACTKIGDVIELDAEQVKWRSAAGKRLWLAGTVINQMCALLDIDELTQQLVDGMA</sequence>
<protein>
    <submittedName>
        <fullName evidence="3">CheW domain protein</fullName>
    </submittedName>
</protein>
<organism evidence="3">
    <name type="scientific">hydrothermal vent metagenome</name>
    <dbReference type="NCBI Taxonomy" id="652676"/>
    <lineage>
        <taxon>unclassified sequences</taxon>
        <taxon>metagenomes</taxon>
        <taxon>ecological metagenomes</taxon>
    </lineage>
</organism>
<gene>
    <name evidence="3" type="ORF">MNBD_GAMMA15-1043</name>
</gene>
<accession>A0A3B0Y8B1</accession>
<dbReference type="Pfam" id="PF01584">
    <property type="entry name" value="CheW"/>
    <property type="match status" value="1"/>
</dbReference>
<dbReference type="InterPro" id="IPR014506">
    <property type="entry name" value="UCP020479_CheW"/>
</dbReference>
<feature type="domain" description="CheW-like" evidence="2">
    <location>
        <begin position="70"/>
        <end position="211"/>
    </location>
</feature>
<dbReference type="PROSITE" id="PS50851">
    <property type="entry name" value="CHEW"/>
    <property type="match status" value="1"/>
</dbReference>
<proteinExistence type="predicted"/>
<dbReference type="AlphaFoldDB" id="A0A3B0Y8B1"/>
<dbReference type="InterPro" id="IPR002545">
    <property type="entry name" value="CheW-lke_dom"/>
</dbReference>
<dbReference type="SUPFAM" id="SSF50341">
    <property type="entry name" value="CheW-like"/>
    <property type="match status" value="1"/>
</dbReference>
<dbReference type="PIRSF" id="PIRSF020479">
    <property type="entry name" value="UCP020479_CheW"/>
    <property type="match status" value="1"/>
</dbReference>
<feature type="region of interest" description="Disordered" evidence="1">
    <location>
        <begin position="39"/>
        <end position="58"/>
    </location>
</feature>
<name>A0A3B0Y8B1_9ZZZZ</name>
<dbReference type="InterPro" id="IPR036061">
    <property type="entry name" value="CheW-like_dom_sf"/>
</dbReference>
<dbReference type="SMART" id="SM00260">
    <property type="entry name" value="CheW"/>
    <property type="match status" value="1"/>
</dbReference>
<dbReference type="GO" id="GO:0007165">
    <property type="term" value="P:signal transduction"/>
    <property type="evidence" value="ECO:0007669"/>
    <property type="project" value="InterPro"/>
</dbReference>
<dbReference type="Gene3D" id="2.30.30.40">
    <property type="entry name" value="SH3 Domains"/>
    <property type="match status" value="1"/>
</dbReference>
<dbReference type="GO" id="GO:0006935">
    <property type="term" value="P:chemotaxis"/>
    <property type="evidence" value="ECO:0007669"/>
    <property type="project" value="InterPro"/>
</dbReference>
<evidence type="ECO:0000313" key="3">
    <source>
        <dbReference type="EMBL" id="VAW77035.1"/>
    </source>
</evidence>